<evidence type="ECO:0000313" key="2">
    <source>
        <dbReference type="Proteomes" id="UP000282613"/>
    </source>
</evidence>
<evidence type="ECO:0000313" key="3">
    <source>
        <dbReference type="WBParaSite" id="TASK_0000250501-mRNA-1"/>
    </source>
</evidence>
<dbReference type="AlphaFoldDB" id="A0A0R3VYL1"/>
<evidence type="ECO:0000313" key="1">
    <source>
        <dbReference type="EMBL" id="VDK25404.1"/>
    </source>
</evidence>
<accession>A0A0R3VYL1</accession>
<proteinExistence type="predicted"/>
<protein>
    <submittedName>
        <fullName evidence="1 3">Uncharacterized protein</fullName>
    </submittedName>
</protein>
<gene>
    <name evidence="1" type="ORF">TASK_LOCUS2506</name>
</gene>
<dbReference type="EMBL" id="UYRS01001858">
    <property type="protein sequence ID" value="VDK25404.1"/>
    <property type="molecule type" value="Genomic_DNA"/>
</dbReference>
<name>A0A0R3VYL1_TAEAS</name>
<keyword evidence="2" id="KW-1185">Reference proteome</keyword>
<dbReference type="WBParaSite" id="TASK_0000250501-mRNA-1">
    <property type="protein sequence ID" value="TASK_0000250501-mRNA-1"/>
    <property type="gene ID" value="TASK_0000250501"/>
</dbReference>
<reference evidence="3" key="1">
    <citation type="submission" date="2017-02" db="UniProtKB">
        <authorList>
            <consortium name="WormBaseParasite"/>
        </authorList>
    </citation>
    <scope>IDENTIFICATION</scope>
</reference>
<organism evidence="3">
    <name type="scientific">Taenia asiatica</name>
    <name type="common">Asian tapeworm</name>
    <dbReference type="NCBI Taxonomy" id="60517"/>
    <lineage>
        <taxon>Eukaryota</taxon>
        <taxon>Metazoa</taxon>
        <taxon>Spiralia</taxon>
        <taxon>Lophotrochozoa</taxon>
        <taxon>Platyhelminthes</taxon>
        <taxon>Cestoda</taxon>
        <taxon>Eucestoda</taxon>
        <taxon>Cyclophyllidea</taxon>
        <taxon>Taeniidae</taxon>
        <taxon>Taenia</taxon>
    </lineage>
</organism>
<dbReference type="Proteomes" id="UP000282613">
    <property type="component" value="Unassembled WGS sequence"/>
</dbReference>
<reference evidence="1 2" key="2">
    <citation type="submission" date="2018-11" db="EMBL/GenBank/DDBJ databases">
        <authorList>
            <consortium name="Pathogen Informatics"/>
        </authorList>
    </citation>
    <scope>NUCLEOTIDE SEQUENCE [LARGE SCALE GENOMIC DNA]</scope>
</reference>
<sequence length="121" mass="13541">MIALFGSDTYWNKEDGTLLHLHHSRCHARPYHPASPPVLPDWEVQPRGLREKWLRGTSHSVAGLEVAASADAVRLDSSTFGAISTATSSSSSFSSSEVVVERTTLTRNWRIRVDWREILPE</sequence>